<comment type="caution">
    <text evidence="13">The sequence shown here is derived from an EMBL/GenBank/DDBJ whole genome shotgun (WGS) entry which is preliminary data.</text>
</comment>
<dbReference type="Pfam" id="PF01252">
    <property type="entry name" value="Peptidase_A8"/>
    <property type="match status" value="1"/>
</dbReference>
<evidence type="ECO:0000256" key="3">
    <source>
        <dbReference type="ARBA" id="ARBA00022670"/>
    </source>
</evidence>
<comment type="similarity">
    <text evidence="1 9 11">Belongs to the peptidase A8 family.</text>
</comment>
<evidence type="ECO:0000256" key="4">
    <source>
        <dbReference type="ARBA" id="ARBA00022692"/>
    </source>
</evidence>
<evidence type="ECO:0000256" key="8">
    <source>
        <dbReference type="ARBA" id="ARBA00023136"/>
    </source>
</evidence>
<feature type="compositionally biased region" description="Low complexity" evidence="12">
    <location>
        <begin position="171"/>
        <end position="189"/>
    </location>
</feature>
<dbReference type="NCBIfam" id="TIGR00077">
    <property type="entry name" value="lspA"/>
    <property type="match status" value="1"/>
</dbReference>
<proteinExistence type="inferred from homology"/>
<accession>A0ABV7WKY9</accession>
<dbReference type="RefSeq" id="WP_376985744.1">
    <property type="nucleotide sequence ID" value="NZ_JBHRWW010000020.1"/>
</dbReference>
<comment type="subcellular location">
    <subcellularLocation>
        <location evidence="9">Cell membrane</location>
        <topology evidence="9">Multi-pass membrane protein</topology>
    </subcellularLocation>
</comment>
<dbReference type="EC" id="3.4.23.36" evidence="9"/>
<evidence type="ECO:0000256" key="9">
    <source>
        <dbReference type="HAMAP-Rule" id="MF_00161"/>
    </source>
</evidence>
<keyword evidence="7 9" id="KW-1133">Transmembrane helix</keyword>
<dbReference type="Proteomes" id="UP001595685">
    <property type="component" value="Unassembled WGS sequence"/>
</dbReference>
<comment type="function">
    <text evidence="9 10">This protein specifically catalyzes the removal of signal peptides from prolipoproteins.</text>
</comment>
<sequence>MTTAPRTSPRPRARLLVLGVALAAALLAADQVTKRLAERGLERGVRVDVLGDVLGFRLFYNSGAAFSLGTGITPVLSVFACLAVVAILVALTRSGSLRWSLALGALLGGALGNLTDRLLRPPGPFRGEVVDFIEIPFSFPIFNVADMAVVAGAVSIVLLSLVGQELGGGRAPARADAGTGSGSGAAADARAPRPTDPPRDS</sequence>
<protein>
    <recommendedName>
        <fullName evidence="9">Lipoprotein signal peptidase</fullName>
        <ecNumber evidence="9">3.4.23.36</ecNumber>
    </recommendedName>
    <alternativeName>
        <fullName evidence="9">Prolipoprotein signal peptidase</fullName>
    </alternativeName>
    <alternativeName>
        <fullName evidence="9">Signal peptidase II</fullName>
        <shortName evidence="9">SPase II</shortName>
    </alternativeName>
</protein>
<evidence type="ECO:0000256" key="1">
    <source>
        <dbReference type="ARBA" id="ARBA00006139"/>
    </source>
</evidence>
<keyword evidence="4 9" id="KW-0812">Transmembrane</keyword>
<evidence type="ECO:0000313" key="14">
    <source>
        <dbReference type="Proteomes" id="UP001595685"/>
    </source>
</evidence>
<evidence type="ECO:0000256" key="6">
    <source>
        <dbReference type="ARBA" id="ARBA00022801"/>
    </source>
</evidence>
<feature type="compositionally biased region" description="Basic and acidic residues" evidence="12">
    <location>
        <begin position="190"/>
        <end position="201"/>
    </location>
</feature>
<evidence type="ECO:0000256" key="12">
    <source>
        <dbReference type="SAM" id="MobiDB-lite"/>
    </source>
</evidence>
<evidence type="ECO:0000256" key="11">
    <source>
        <dbReference type="RuleBase" id="RU004181"/>
    </source>
</evidence>
<feature type="transmembrane region" description="Helical" evidence="9">
    <location>
        <begin position="97"/>
        <end position="115"/>
    </location>
</feature>
<keyword evidence="5 9" id="KW-0064">Aspartyl protease</keyword>
<dbReference type="HAMAP" id="MF_00161">
    <property type="entry name" value="LspA"/>
    <property type="match status" value="1"/>
</dbReference>
<gene>
    <name evidence="9 13" type="primary">lspA</name>
    <name evidence="13" type="ORF">ACFOLH_18360</name>
</gene>
<evidence type="ECO:0000256" key="10">
    <source>
        <dbReference type="RuleBase" id="RU000594"/>
    </source>
</evidence>
<feature type="active site" evidence="9">
    <location>
        <position position="146"/>
    </location>
</feature>
<keyword evidence="14" id="KW-1185">Reference proteome</keyword>
<evidence type="ECO:0000256" key="7">
    <source>
        <dbReference type="ARBA" id="ARBA00022989"/>
    </source>
</evidence>
<dbReference type="PANTHER" id="PTHR33695">
    <property type="entry name" value="LIPOPROTEIN SIGNAL PEPTIDASE"/>
    <property type="match status" value="1"/>
</dbReference>
<feature type="transmembrane region" description="Helical" evidence="9">
    <location>
        <begin position="135"/>
        <end position="162"/>
    </location>
</feature>
<comment type="catalytic activity">
    <reaction evidence="9 10">
        <text>Release of signal peptides from bacterial membrane prolipoproteins. Hydrolyzes -Xaa-Yaa-Zaa-|-(S,diacylglyceryl)Cys-, in which Xaa is hydrophobic (preferably Leu), and Yaa (Ala or Ser) and Zaa (Gly or Ala) have small, neutral side chains.</text>
        <dbReference type="EC" id="3.4.23.36"/>
    </reaction>
</comment>
<feature type="active site" evidence="9">
    <location>
        <position position="131"/>
    </location>
</feature>
<evidence type="ECO:0000256" key="5">
    <source>
        <dbReference type="ARBA" id="ARBA00022750"/>
    </source>
</evidence>
<dbReference type="PRINTS" id="PR00781">
    <property type="entry name" value="LIPOSIGPTASE"/>
</dbReference>
<evidence type="ECO:0000256" key="2">
    <source>
        <dbReference type="ARBA" id="ARBA00022475"/>
    </source>
</evidence>
<keyword evidence="6 9" id="KW-0378">Hydrolase</keyword>
<organism evidence="13 14">
    <name type="scientific">Aquipuribacter hungaricus</name>
    <dbReference type="NCBI Taxonomy" id="545624"/>
    <lineage>
        <taxon>Bacteria</taxon>
        <taxon>Bacillati</taxon>
        <taxon>Actinomycetota</taxon>
        <taxon>Actinomycetes</taxon>
        <taxon>Micrococcales</taxon>
        <taxon>Intrasporangiaceae</taxon>
        <taxon>Aquipuribacter</taxon>
    </lineage>
</organism>
<dbReference type="EMBL" id="JBHRWW010000020">
    <property type="protein sequence ID" value="MFC3690315.1"/>
    <property type="molecule type" value="Genomic_DNA"/>
</dbReference>
<feature type="transmembrane region" description="Helical" evidence="9">
    <location>
        <begin position="64"/>
        <end position="90"/>
    </location>
</feature>
<feature type="region of interest" description="Disordered" evidence="12">
    <location>
        <begin position="169"/>
        <end position="201"/>
    </location>
</feature>
<dbReference type="PROSITE" id="PS00855">
    <property type="entry name" value="SPASE_II"/>
    <property type="match status" value="1"/>
</dbReference>
<comment type="caution">
    <text evidence="9">Lacks conserved residue(s) required for the propagation of feature annotation.</text>
</comment>
<reference evidence="14" key="1">
    <citation type="journal article" date="2019" name="Int. J. Syst. Evol. Microbiol.">
        <title>The Global Catalogue of Microorganisms (GCM) 10K type strain sequencing project: providing services to taxonomists for standard genome sequencing and annotation.</title>
        <authorList>
            <consortium name="The Broad Institute Genomics Platform"/>
            <consortium name="The Broad Institute Genome Sequencing Center for Infectious Disease"/>
            <person name="Wu L."/>
            <person name="Ma J."/>
        </authorList>
    </citation>
    <scope>NUCLEOTIDE SEQUENCE [LARGE SCALE GENOMIC DNA]</scope>
    <source>
        <strain evidence="14">NCAIM B.02333</strain>
    </source>
</reference>
<dbReference type="GO" id="GO:0004190">
    <property type="term" value="F:aspartic-type endopeptidase activity"/>
    <property type="evidence" value="ECO:0007669"/>
    <property type="project" value="UniProtKB-EC"/>
</dbReference>
<comment type="pathway">
    <text evidence="9">Protein modification; lipoprotein biosynthesis (signal peptide cleavage).</text>
</comment>
<keyword evidence="8 9" id="KW-0472">Membrane</keyword>
<dbReference type="PANTHER" id="PTHR33695:SF1">
    <property type="entry name" value="LIPOPROTEIN SIGNAL PEPTIDASE"/>
    <property type="match status" value="1"/>
</dbReference>
<name>A0ABV7WKY9_9MICO</name>
<evidence type="ECO:0000313" key="13">
    <source>
        <dbReference type="EMBL" id="MFC3690315.1"/>
    </source>
</evidence>
<keyword evidence="2 9" id="KW-1003">Cell membrane</keyword>
<dbReference type="InterPro" id="IPR001872">
    <property type="entry name" value="Peptidase_A8"/>
</dbReference>
<keyword evidence="3 9" id="KW-0645">Protease</keyword>